<proteinExistence type="predicted"/>
<organism evidence="3 4">
    <name type="scientific">Methylobacterium variabile</name>
    <dbReference type="NCBI Taxonomy" id="298794"/>
    <lineage>
        <taxon>Bacteria</taxon>
        <taxon>Pseudomonadati</taxon>
        <taxon>Pseudomonadota</taxon>
        <taxon>Alphaproteobacteria</taxon>
        <taxon>Hyphomicrobiales</taxon>
        <taxon>Methylobacteriaceae</taxon>
        <taxon>Methylobacterium</taxon>
    </lineage>
</organism>
<dbReference type="AlphaFoldDB" id="A0A0J6T2M9"/>
<evidence type="ECO:0000256" key="1">
    <source>
        <dbReference type="SAM" id="Phobius"/>
    </source>
</evidence>
<reference evidence="3 4" key="1">
    <citation type="submission" date="2015-03" db="EMBL/GenBank/DDBJ databases">
        <title>Genome sequencing of Methylobacterium variabile DSM 16961.</title>
        <authorList>
            <person name="Chaudhry V."/>
            <person name="Patil P.B."/>
        </authorList>
    </citation>
    <scope>NUCLEOTIDE SEQUENCE [LARGE SCALE GENOMIC DNA]</scope>
    <source>
        <strain evidence="3 4">DSM 16961</strain>
    </source>
</reference>
<feature type="domain" description="TadE-like" evidence="2">
    <location>
        <begin position="13"/>
        <end position="55"/>
    </location>
</feature>
<dbReference type="OrthoDB" id="7990385at2"/>
<keyword evidence="1" id="KW-0812">Transmembrane</keyword>
<keyword evidence="4" id="KW-1185">Reference proteome</keyword>
<feature type="transmembrane region" description="Helical" evidence="1">
    <location>
        <begin position="21"/>
        <end position="42"/>
    </location>
</feature>
<keyword evidence="1" id="KW-1133">Transmembrane helix</keyword>
<dbReference type="PATRIC" id="fig|298794.3.peg.4499"/>
<evidence type="ECO:0000313" key="4">
    <source>
        <dbReference type="Proteomes" id="UP000035955"/>
    </source>
</evidence>
<keyword evidence="1" id="KW-0472">Membrane</keyword>
<name>A0A0J6T2M9_9HYPH</name>
<dbReference type="InterPro" id="IPR012495">
    <property type="entry name" value="TadE-like_dom"/>
</dbReference>
<evidence type="ECO:0000313" key="3">
    <source>
        <dbReference type="EMBL" id="KMO41670.1"/>
    </source>
</evidence>
<comment type="caution">
    <text evidence="3">The sequence shown here is derived from an EMBL/GenBank/DDBJ whole genome shotgun (WGS) entry which is preliminary data.</text>
</comment>
<evidence type="ECO:0000259" key="2">
    <source>
        <dbReference type="Pfam" id="PF07811"/>
    </source>
</evidence>
<accession>A0A0J6T2M9</accession>
<dbReference type="RefSeq" id="WP_048443042.1">
    <property type="nucleotide sequence ID" value="NZ_LABY01000029.1"/>
</dbReference>
<sequence>MRRVLDLLRDIKGSTAVEFALVGALFITALLFTMVVAQLLYFNQQLDFATEQASRQIIVGRAQSQSPPVSLASFTTALCEYLPAAMSCDDVIVNLYVVNKAAQPGGYYAYANSDMSGLKLPTLTAGGGQFNLGTSGDYQYLQVIYPVTFVPALLTDWLSSGTTYKGKAAYLIVSTAAFRNEQF</sequence>
<protein>
    <submittedName>
        <fullName evidence="3">Pilus assembly protein TadE</fullName>
    </submittedName>
</protein>
<dbReference type="EMBL" id="LABY01000029">
    <property type="protein sequence ID" value="KMO41670.1"/>
    <property type="molecule type" value="Genomic_DNA"/>
</dbReference>
<dbReference type="Pfam" id="PF07811">
    <property type="entry name" value="TadE"/>
    <property type="match status" value="1"/>
</dbReference>
<dbReference type="Proteomes" id="UP000035955">
    <property type="component" value="Unassembled WGS sequence"/>
</dbReference>
<gene>
    <name evidence="3" type="ORF">VQ02_04890</name>
</gene>